<reference evidence="2" key="1">
    <citation type="submission" date="2021-01" db="EMBL/GenBank/DDBJ databases">
        <title>Whole genome shotgun sequence of Rhizocola hellebori NBRC 109834.</title>
        <authorList>
            <person name="Komaki H."/>
            <person name="Tamura T."/>
        </authorList>
    </citation>
    <scope>NUCLEOTIDE SEQUENCE</scope>
    <source>
        <strain evidence="2">NBRC 109834</strain>
    </source>
</reference>
<dbReference type="Pfam" id="PF00583">
    <property type="entry name" value="Acetyltransf_1"/>
    <property type="match status" value="1"/>
</dbReference>
<dbReference type="Pfam" id="PF13380">
    <property type="entry name" value="CoA_binding_2"/>
    <property type="match status" value="1"/>
</dbReference>
<dbReference type="Gene3D" id="3.40.50.720">
    <property type="entry name" value="NAD(P)-binding Rossmann-like Domain"/>
    <property type="match status" value="1"/>
</dbReference>
<dbReference type="SUPFAM" id="SSF51735">
    <property type="entry name" value="NAD(P)-binding Rossmann-fold domains"/>
    <property type="match status" value="1"/>
</dbReference>
<dbReference type="SMART" id="SM00881">
    <property type="entry name" value="CoA_binding"/>
    <property type="match status" value="1"/>
</dbReference>
<dbReference type="InterPro" id="IPR032875">
    <property type="entry name" value="Succ_CoA_lig_flav_dom"/>
</dbReference>
<dbReference type="InterPro" id="IPR036291">
    <property type="entry name" value="NAD(P)-bd_dom_sf"/>
</dbReference>
<dbReference type="AlphaFoldDB" id="A0A8J3QD05"/>
<dbReference type="GO" id="GO:0005524">
    <property type="term" value="F:ATP binding"/>
    <property type="evidence" value="ECO:0007669"/>
    <property type="project" value="InterPro"/>
</dbReference>
<dbReference type="InterPro" id="IPR003781">
    <property type="entry name" value="CoA-bd"/>
</dbReference>
<comment type="caution">
    <text evidence="2">The sequence shown here is derived from an EMBL/GenBank/DDBJ whole genome shotgun (WGS) entry which is preliminary data.</text>
</comment>
<dbReference type="Proteomes" id="UP000612899">
    <property type="component" value="Unassembled WGS sequence"/>
</dbReference>
<dbReference type="InterPro" id="IPR000182">
    <property type="entry name" value="GNAT_dom"/>
</dbReference>
<dbReference type="SUPFAM" id="SSF55729">
    <property type="entry name" value="Acyl-CoA N-acyltransferases (Nat)"/>
    <property type="match status" value="1"/>
</dbReference>
<dbReference type="Pfam" id="PF13607">
    <property type="entry name" value="Succ_CoA_lig"/>
    <property type="match status" value="1"/>
</dbReference>
<dbReference type="PROSITE" id="PS51186">
    <property type="entry name" value="GNAT"/>
    <property type="match status" value="1"/>
</dbReference>
<keyword evidence="3" id="KW-1185">Reference proteome</keyword>
<evidence type="ECO:0000313" key="2">
    <source>
        <dbReference type="EMBL" id="GIH08643.1"/>
    </source>
</evidence>
<dbReference type="InterPro" id="IPR016102">
    <property type="entry name" value="Succinyl-CoA_synth-like"/>
</dbReference>
<dbReference type="EMBL" id="BONY01000052">
    <property type="protein sequence ID" value="GIH08643.1"/>
    <property type="molecule type" value="Genomic_DNA"/>
</dbReference>
<evidence type="ECO:0000259" key="1">
    <source>
        <dbReference type="PROSITE" id="PS51186"/>
    </source>
</evidence>
<dbReference type="CDD" id="cd04301">
    <property type="entry name" value="NAT_SF"/>
    <property type="match status" value="1"/>
</dbReference>
<dbReference type="SUPFAM" id="SSF52210">
    <property type="entry name" value="Succinyl-CoA synthetase domains"/>
    <property type="match status" value="2"/>
</dbReference>
<sequence>MRPRAADVLLADGTTVHLRPIDATDADAVVAMHGRFSEQTRYFRYFSPYPRIPARDLDRFVNVDHVDREALVIAAGPDLIGVGRYERLGPDAPDAEVAFVVEDAYQGRGVGSVLLEHLAAAAREVGIERFVAEVLPANGAMLRVFTDAGYEVSRQYADGVVHLTFPVAQTQRSLAVQWDREHRTEARSVARLMRPEGVAVYGASSSGRGVGAAALAHLRAGGFTGPIHAGRHLTEQADLAVVAVPPEAIGEVVADAAAAGVHGLLVITELDPSQRRDLVEATRAAGMRLVGPGSLGLADHTVHLNATLVPRLPAPGRVALFSQSGTLGLHLMAEADRRGLGMSSFASVGRRADVSGNDLLQFWADDPQTDIIAMYLESFGNPRKFARIARTVGRRKPIIVLASETGAGGSSTLDSAALEALRAHSGVIEVGTVSELLDVASVLDSQPLPVGDRIAVVSNAFAMTALAAARVRSAGLQVGRSGSVSTSAPPAELAAAVRSAVESDDADAVVVVVTPPLPTGPLSASETELLLPYMQVLAEVVQAADKPVVVTSLPGEAGPAGVPSFRSIEEAVRALAHAVRRAAWLREPPGTLPTPLRPTVSSIAEALEAYDIPVLTSYLADSVDAAQARAEEAGYPVALKAAEHPQRIDLGAVRLNLGSAPLVRGAYTDLAAAFGPTVVVQKMAPPGVACVIEVRDDPAFGPVVGFGLGGPIPELVGDRAWRAAPLTDRDAQALLRTPKAAPLLAGVDLAALAELLVRIGQLADEVPGLRNIVLNPVLAHEKGWTALHAAGVLDTPADRPDSGPRRL</sequence>
<feature type="domain" description="N-acetyltransferase" evidence="1">
    <location>
        <begin position="16"/>
        <end position="172"/>
    </location>
</feature>
<organism evidence="2 3">
    <name type="scientific">Rhizocola hellebori</name>
    <dbReference type="NCBI Taxonomy" id="1392758"/>
    <lineage>
        <taxon>Bacteria</taxon>
        <taxon>Bacillati</taxon>
        <taxon>Actinomycetota</taxon>
        <taxon>Actinomycetes</taxon>
        <taxon>Micromonosporales</taxon>
        <taxon>Micromonosporaceae</taxon>
        <taxon>Rhizocola</taxon>
    </lineage>
</organism>
<accession>A0A8J3QD05</accession>
<dbReference type="Gene3D" id="3.30.470.20">
    <property type="entry name" value="ATP-grasp fold, B domain"/>
    <property type="match status" value="1"/>
</dbReference>
<proteinExistence type="predicted"/>
<dbReference type="GO" id="GO:0016747">
    <property type="term" value="F:acyltransferase activity, transferring groups other than amino-acyl groups"/>
    <property type="evidence" value="ECO:0007669"/>
    <property type="project" value="InterPro"/>
</dbReference>
<evidence type="ECO:0000313" key="3">
    <source>
        <dbReference type="Proteomes" id="UP000612899"/>
    </source>
</evidence>
<dbReference type="Pfam" id="PF13549">
    <property type="entry name" value="ATP-grasp_5"/>
    <property type="match status" value="1"/>
</dbReference>
<dbReference type="SUPFAM" id="SSF56059">
    <property type="entry name" value="Glutathione synthetase ATP-binding domain-like"/>
    <property type="match status" value="1"/>
</dbReference>
<name>A0A8J3QD05_9ACTN</name>
<dbReference type="Gene3D" id="3.30.1490.20">
    <property type="entry name" value="ATP-grasp fold, A domain"/>
    <property type="match status" value="1"/>
</dbReference>
<dbReference type="Gene3D" id="3.40.630.30">
    <property type="match status" value="1"/>
</dbReference>
<protein>
    <submittedName>
        <fullName evidence="2">GNAT family N-acetyltransferase</fullName>
    </submittedName>
</protein>
<dbReference type="PANTHER" id="PTHR42793:SF1">
    <property type="entry name" value="PEPTIDYL-LYSINE N-ACETYLTRANSFERASE PATZ"/>
    <property type="match status" value="1"/>
</dbReference>
<dbReference type="Gene3D" id="3.40.50.261">
    <property type="entry name" value="Succinyl-CoA synthetase domains"/>
    <property type="match status" value="2"/>
</dbReference>
<dbReference type="PANTHER" id="PTHR42793">
    <property type="entry name" value="COA BINDING DOMAIN CONTAINING PROTEIN"/>
    <property type="match status" value="1"/>
</dbReference>
<dbReference type="InterPro" id="IPR016181">
    <property type="entry name" value="Acyl_CoA_acyltransferase"/>
</dbReference>
<gene>
    <name evidence="2" type="ORF">Rhe02_67100</name>
</gene>
<dbReference type="InterPro" id="IPR013815">
    <property type="entry name" value="ATP_grasp_subdomain_1"/>
</dbReference>